<reference evidence="10 11" key="1">
    <citation type="submission" date="2022-09" db="EMBL/GenBank/DDBJ databases">
        <title>Complete genome sequence of Janibacter terrae strain COS04-44, PCL-degrading bacteria isolated from oil spilled coast.</title>
        <authorList>
            <person name="Park H."/>
            <person name="Kim J.Y."/>
            <person name="An S.H."/>
            <person name="Lee C.M."/>
            <person name="Weon H.-Y."/>
        </authorList>
    </citation>
    <scope>NUCLEOTIDE SEQUENCE [LARGE SCALE GENOMIC DNA]</scope>
    <source>
        <strain evidence="10 11">COS04-44</strain>
    </source>
</reference>
<dbReference type="PANTHER" id="PTHR36115">
    <property type="entry name" value="PROLINE-RICH ANTIGEN HOMOLOG-RELATED"/>
    <property type="match status" value="1"/>
</dbReference>
<dbReference type="Pfam" id="PF10708">
    <property type="entry name" value="DUF2510"/>
    <property type="match status" value="1"/>
</dbReference>
<keyword evidence="4 7" id="KW-1133">Transmembrane helix</keyword>
<feature type="compositionally biased region" description="Low complexity" evidence="6">
    <location>
        <begin position="39"/>
        <end position="57"/>
    </location>
</feature>
<evidence type="ECO:0000259" key="8">
    <source>
        <dbReference type="Pfam" id="PF06271"/>
    </source>
</evidence>
<evidence type="ECO:0000259" key="9">
    <source>
        <dbReference type="Pfam" id="PF10708"/>
    </source>
</evidence>
<evidence type="ECO:0000313" key="11">
    <source>
        <dbReference type="Proteomes" id="UP001381003"/>
    </source>
</evidence>
<feature type="compositionally biased region" description="Low complexity" evidence="6">
    <location>
        <begin position="70"/>
        <end position="96"/>
    </location>
</feature>
<evidence type="ECO:0000256" key="4">
    <source>
        <dbReference type="ARBA" id="ARBA00022989"/>
    </source>
</evidence>
<feature type="domain" description="RDD" evidence="8">
    <location>
        <begin position="102"/>
        <end position="268"/>
    </location>
</feature>
<evidence type="ECO:0000256" key="2">
    <source>
        <dbReference type="ARBA" id="ARBA00022475"/>
    </source>
</evidence>
<name>A0ABZ2FBF4_9MICO</name>
<evidence type="ECO:0000256" key="6">
    <source>
        <dbReference type="SAM" id="MobiDB-lite"/>
    </source>
</evidence>
<dbReference type="EMBL" id="CP104874">
    <property type="protein sequence ID" value="WWF04431.1"/>
    <property type="molecule type" value="Genomic_DNA"/>
</dbReference>
<feature type="domain" description="DUF2510" evidence="9">
    <location>
        <begin position="7"/>
        <end position="37"/>
    </location>
</feature>
<keyword evidence="3 7" id="KW-0812">Transmembrane</keyword>
<evidence type="ECO:0000256" key="1">
    <source>
        <dbReference type="ARBA" id="ARBA00004651"/>
    </source>
</evidence>
<dbReference type="InterPro" id="IPR051791">
    <property type="entry name" value="Pra-immunoreactive"/>
</dbReference>
<dbReference type="Proteomes" id="UP001381003">
    <property type="component" value="Chromosome"/>
</dbReference>
<feature type="transmembrane region" description="Helical" evidence="7">
    <location>
        <begin position="108"/>
        <end position="134"/>
    </location>
</feature>
<feature type="region of interest" description="Disordered" evidence="6">
    <location>
        <begin position="34"/>
        <end position="96"/>
    </location>
</feature>
<feature type="transmembrane region" description="Helical" evidence="7">
    <location>
        <begin position="169"/>
        <end position="191"/>
    </location>
</feature>
<dbReference type="InterPro" id="IPR018929">
    <property type="entry name" value="DUF2510"/>
</dbReference>
<dbReference type="RefSeq" id="WP_338537810.1">
    <property type="nucleotide sequence ID" value="NZ_CP104874.1"/>
</dbReference>
<dbReference type="InterPro" id="IPR010432">
    <property type="entry name" value="RDD"/>
</dbReference>
<protein>
    <submittedName>
        <fullName evidence="10">RDD family protein</fullName>
    </submittedName>
</protein>
<accession>A0ABZ2FBF4</accession>
<comment type="subcellular location">
    <subcellularLocation>
        <location evidence="1">Cell membrane</location>
        <topology evidence="1">Multi-pass membrane protein</topology>
    </subcellularLocation>
</comment>
<dbReference type="Pfam" id="PF06271">
    <property type="entry name" value="RDD"/>
    <property type="match status" value="1"/>
</dbReference>
<gene>
    <name evidence="10" type="ORF">N5P18_12105</name>
</gene>
<sequence>MSTPERAGWYDDPEDESRLRYFDGIIWSDRTVPKQTRWAQPATGPAQPATGPAQPGTDVFGRPTPPGGAQPPYGQAPHGQARYGHAAAATPEATTTDGQPLAGYGVRVAAYILDGFILAIINLVVAGWALWLWVADYWGFAWDAAVSGNQDAVRDLSPDELWGLFDWQYFYIALGLMLLVQMLYHVGFLAARGATPGKMVLGISVRRLDRPGPMGVGVAFMRVLLPLTVGVFQTVPLLGYLLGLIGVVDLVWPLRDRNRQALHDRIAGTQVVVGKRSPR</sequence>
<evidence type="ECO:0000256" key="5">
    <source>
        <dbReference type="ARBA" id="ARBA00023136"/>
    </source>
</evidence>
<proteinExistence type="predicted"/>
<evidence type="ECO:0000256" key="7">
    <source>
        <dbReference type="SAM" id="Phobius"/>
    </source>
</evidence>
<evidence type="ECO:0000256" key="3">
    <source>
        <dbReference type="ARBA" id="ARBA00022692"/>
    </source>
</evidence>
<organism evidence="10 11">
    <name type="scientific">Janibacter terrae</name>
    <dbReference type="NCBI Taxonomy" id="103817"/>
    <lineage>
        <taxon>Bacteria</taxon>
        <taxon>Bacillati</taxon>
        <taxon>Actinomycetota</taxon>
        <taxon>Actinomycetes</taxon>
        <taxon>Micrococcales</taxon>
        <taxon>Intrasporangiaceae</taxon>
        <taxon>Janibacter</taxon>
    </lineage>
</organism>
<keyword evidence="11" id="KW-1185">Reference proteome</keyword>
<keyword evidence="5 7" id="KW-0472">Membrane</keyword>
<keyword evidence="2" id="KW-1003">Cell membrane</keyword>
<evidence type="ECO:0000313" key="10">
    <source>
        <dbReference type="EMBL" id="WWF04431.1"/>
    </source>
</evidence>